<accession>A0AAW5EML7</accession>
<proteinExistence type="predicted"/>
<organism evidence="1 2">
    <name type="scientific">Campylobacter jejuni</name>
    <dbReference type="NCBI Taxonomy" id="197"/>
    <lineage>
        <taxon>Bacteria</taxon>
        <taxon>Pseudomonadati</taxon>
        <taxon>Campylobacterota</taxon>
        <taxon>Epsilonproteobacteria</taxon>
        <taxon>Campylobacterales</taxon>
        <taxon>Campylobacteraceae</taxon>
        <taxon>Campylobacter</taxon>
    </lineage>
</organism>
<gene>
    <name evidence="1" type="ORF">LZC39_17215</name>
</gene>
<evidence type="ECO:0000313" key="2">
    <source>
        <dbReference type="Proteomes" id="UP001199644"/>
    </source>
</evidence>
<comment type="caution">
    <text evidence="1">The sequence shown here is derived from an EMBL/GenBank/DDBJ whole genome shotgun (WGS) entry which is preliminary data.</text>
</comment>
<evidence type="ECO:0000313" key="1">
    <source>
        <dbReference type="EMBL" id="MCH3853827.1"/>
    </source>
</evidence>
<dbReference type="EMBL" id="JAJUOL010001316">
    <property type="protein sequence ID" value="MCH3853827.1"/>
    <property type="molecule type" value="Genomic_DNA"/>
</dbReference>
<feature type="non-terminal residue" evidence="1">
    <location>
        <position position="1"/>
    </location>
</feature>
<dbReference type="RefSeq" id="WP_240382153.1">
    <property type="nucleotide sequence ID" value="NZ_JAJUOL010001316.1"/>
</dbReference>
<name>A0AAW5EML7_CAMJU</name>
<dbReference type="Proteomes" id="UP001199644">
    <property type="component" value="Unassembled WGS sequence"/>
</dbReference>
<sequence length="85" mass="9322">KKGEKAPEKGSKIALISSQNGFSGINGNAMNKSQLNQLLGRISKNPKTLNYKKIPQLQQENLRVVPLTLSLDNKGKVIYGEIQSD</sequence>
<protein>
    <submittedName>
        <fullName evidence="1">Uncharacterized protein</fullName>
    </submittedName>
</protein>
<dbReference type="AlphaFoldDB" id="A0AAW5EML7"/>
<reference evidence="1" key="1">
    <citation type="submission" date="2021-12" db="EMBL/GenBank/DDBJ databases">
        <title>Prevalence of phenicol resistance gene fexA in Campylobacter isolated from poultry supply chain.</title>
        <authorList>
            <person name="Tang B."/>
            <person name="Zheng X."/>
            <person name="Lin J."/>
            <person name="Lin R."/>
            <person name="Yang H."/>
            <person name="Shen Z."/>
            <person name="Xia F."/>
        </authorList>
    </citation>
    <scope>NUCLEOTIDE SEQUENCE</scope>
    <source>
        <strain evidence="1">CJHN2011004</strain>
    </source>
</reference>